<gene>
    <name evidence="1" type="ORF">EB233_27210</name>
</gene>
<dbReference type="Proteomes" id="UP000503339">
    <property type="component" value="Chromosome"/>
</dbReference>
<proteinExistence type="predicted"/>
<dbReference type="KEGG" id="merd:EB233_27210"/>
<keyword evidence="2" id="KW-1185">Reference proteome</keyword>
<name>A0A6M7UNM9_9HYPH</name>
<dbReference type="AlphaFoldDB" id="A0A6M7UNM9"/>
<protein>
    <submittedName>
        <fullName evidence="1">Uncharacterized protein</fullName>
    </submittedName>
</protein>
<dbReference type="EMBL" id="CP033361">
    <property type="protein sequence ID" value="QKC78735.1"/>
    <property type="molecule type" value="Genomic_DNA"/>
</dbReference>
<organism evidence="1 2">
    <name type="scientific">Mesorhizobium erdmanii</name>
    <dbReference type="NCBI Taxonomy" id="1777866"/>
    <lineage>
        <taxon>Bacteria</taxon>
        <taxon>Pseudomonadati</taxon>
        <taxon>Pseudomonadota</taxon>
        <taxon>Alphaproteobacteria</taxon>
        <taxon>Hyphomicrobiales</taxon>
        <taxon>Phyllobacteriaceae</taxon>
        <taxon>Mesorhizobium</taxon>
    </lineage>
</organism>
<sequence length="308" mass="34620">METSNPIDELSPEEIHIDAIEGFHLGGTRYSASFELSDHDEEYFRSYLLEVDFGKTLTFTIRKQIEKTFMSHASLAVDRHLALQIGGKMHDLTPGGDSITNLPEGVLRRIYHIDGGPQYVIGDEGVCYLRDGGAWELVPPLNDLALSDIHGPSRDLIHACGDEGTLLRLRGRAWEQIELPDQRSFTTLEVTNEGLVHLGGTDGLALALRDGELIELAAPERDFFCIRSFKGRRYWSDANWGLNIQDGDNVVPFRELRHAFAMHTSPEKLVVAGWKEIFVFDGTEWSGFQFGYDGNIFLSRLDMTRYGG</sequence>
<dbReference type="RefSeq" id="WP_064987810.1">
    <property type="nucleotide sequence ID" value="NZ_CP033361.1"/>
</dbReference>
<reference evidence="1 2" key="1">
    <citation type="submission" date="2018-10" db="EMBL/GenBank/DDBJ databases">
        <authorList>
            <person name="Perry B.J."/>
            <person name="Sullivan J.T."/>
            <person name="Murphy R.J.T."/>
            <person name="Ramsay J.P."/>
            <person name="Ronson C.W."/>
        </authorList>
    </citation>
    <scope>NUCLEOTIDE SEQUENCE [LARGE SCALE GENOMIC DNA]</scope>
    <source>
        <strain evidence="1 2">NZP2014</strain>
    </source>
</reference>
<evidence type="ECO:0000313" key="1">
    <source>
        <dbReference type="EMBL" id="QKC78735.1"/>
    </source>
</evidence>
<evidence type="ECO:0000313" key="2">
    <source>
        <dbReference type="Proteomes" id="UP000503339"/>
    </source>
</evidence>
<accession>A0A6M7UNM9</accession>